<feature type="compositionally biased region" description="Polar residues" evidence="1">
    <location>
        <begin position="106"/>
        <end position="115"/>
    </location>
</feature>
<evidence type="ECO:0000256" key="1">
    <source>
        <dbReference type="SAM" id="MobiDB-lite"/>
    </source>
</evidence>
<dbReference type="WBParaSite" id="Csp11.Scaffold629.g13445.t1">
    <property type="protein sequence ID" value="Csp11.Scaffold629.g13445.t1"/>
    <property type="gene ID" value="Csp11.Scaffold629.g13445"/>
</dbReference>
<organism evidence="2 3">
    <name type="scientific">Caenorhabditis tropicalis</name>
    <dbReference type="NCBI Taxonomy" id="1561998"/>
    <lineage>
        <taxon>Eukaryota</taxon>
        <taxon>Metazoa</taxon>
        <taxon>Ecdysozoa</taxon>
        <taxon>Nematoda</taxon>
        <taxon>Chromadorea</taxon>
        <taxon>Rhabditida</taxon>
        <taxon>Rhabditina</taxon>
        <taxon>Rhabditomorpha</taxon>
        <taxon>Rhabditoidea</taxon>
        <taxon>Rhabditidae</taxon>
        <taxon>Peloderinae</taxon>
        <taxon>Caenorhabditis</taxon>
    </lineage>
</organism>
<proteinExistence type="predicted"/>
<protein>
    <submittedName>
        <fullName evidence="3">Reverse transcriptase domain-containing protein</fullName>
    </submittedName>
</protein>
<accession>A0A1I7TZU3</accession>
<name>A0A1I7TZU3_9PELO</name>
<dbReference type="AlphaFoldDB" id="A0A1I7TZU3"/>
<feature type="region of interest" description="Disordered" evidence="1">
    <location>
        <begin position="106"/>
        <end position="150"/>
    </location>
</feature>
<feature type="compositionally biased region" description="Low complexity" evidence="1">
    <location>
        <begin position="127"/>
        <end position="144"/>
    </location>
</feature>
<dbReference type="Proteomes" id="UP000095282">
    <property type="component" value="Unplaced"/>
</dbReference>
<reference evidence="3" key="1">
    <citation type="submission" date="2016-11" db="UniProtKB">
        <authorList>
            <consortium name="WormBaseParasite"/>
        </authorList>
    </citation>
    <scope>IDENTIFICATION</scope>
</reference>
<evidence type="ECO:0000313" key="2">
    <source>
        <dbReference type="Proteomes" id="UP000095282"/>
    </source>
</evidence>
<sequence>MSWDPSNLYGNPPLPYDRSVDPDIEDQFDVKMALNDFILESDLFAPDCLFPSETVKPVQEVFIQDLSEAIKKMEKDKQHPEIIKIAENVLESVENTLMLTGLLPTSPVSKSSSKFGKSAMNPHKNGRNSGSNHSSSSSSNSGNSDVMDFKETNGVFGENAAKLNGSVPKSPTVDNSKAISNLVVFLNNSNQEINAIKLASRVIPVKFPSISNQQDLDVNDMNDRAPMATPQEEIPQPRNQPTCDVSLPTIQNVVERRRSQRGVDRRNYKAMNDGNWRYEKETKKVWDCNGSRVVQVKRAYKNSRTKRGKKTIEVKPTNEKISKPIPDNETVVYTGPMVSAFVPLQVMLPDGPMALRNVFFEKKFPM</sequence>
<keyword evidence="2" id="KW-1185">Reference proteome</keyword>
<evidence type="ECO:0000313" key="3">
    <source>
        <dbReference type="WBParaSite" id="Csp11.Scaffold629.g13445.t1"/>
    </source>
</evidence>